<feature type="compositionally biased region" description="Low complexity" evidence="1">
    <location>
        <begin position="133"/>
        <end position="143"/>
    </location>
</feature>
<organism evidence="3 4">
    <name type="scientific">Acidocella aromatica</name>
    <dbReference type="NCBI Taxonomy" id="1303579"/>
    <lineage>
        <taxon>Bacteria</taxon>
        <taxon>Pseudomonadati</taxon>
        <taxon>Pseudomonadota</taxon>
        <taxon>Alphaproteobacteria</taxon>
        <taxon>Acetobacterales</taxon>
        <taxon>Acidocellaceae</taxon>
        <taxon>Acidocella</taxon>
    </lineage>
</organism>
<evidence type="ECO:0000256" key="2">
    <source>
        <dbReference type="SAM" id="Phobius"/>
    </source>
</evidence>
<dbReference type="EMBL" id="JACHFJ010000002">
    <property type="protein sequence ID" value="MBB5372317.1"/>
    <property type="molecule type" value="Genomic_DNA"/>
</dbReference>
<dbReference type="Gene3D" id="3.30.1150.10">
    <property type="match status" value="1"/>
</dbReference>
<feature type="region of interest" description="Disordered" evidence="1">
    <location>
        <begin position="51"/>
        <end position="165"/>
    </location>
</feature>
<dbReference type="RefSeq" id="WP_183265331.1">
    <property type="nucleotide sequence ID" value="NZ_JACHFJ010000002.1"/>
</dbReference>
<proteinExistence type="predicted"/>
<keyword evidence="2" id="KW-0472">Membrane</keyword>
<gene>
    <name evidence="3" type="ORF">HNP71_000555</name>
</gene>
<name>A0A840VBU8_9PROT</name>
<reference evidence="3 4" key="1">
    <citation type="submission" date="2020-08" db="EMBL/GenBank/DDBJ databases">
        <title>Genomic Encyclopedia of Type Strains, Phase IV (KMG-IV): sequencing the most valuable type-strain genomes for metagenomic binning, comparative biology and taxonomic classification.</title>
        <authorList>
            <person name="Goeker M."/>
        </authorList>
    </citation>
    <scope>NUCLEOTIDE SEQUENCE [LARGE SCALE GENOMIC DNA]</scope>
    <source>
        <strain evidence="3 4">DSM 27026</strain>
    </source>
</reference>
<feature type="compositionally biased region" description="Pro residues" evidence="1">
    <location>
        <begin position="79"/>
        <end position="132"/>
    </location>
</feature>
<dbReference type="Proteomes" id="UP000553706">
    <property type="component" value="Unassembled WGS sequence"/>
</dbReference>
<feature type="region of interest" description="Disordered" evidence="1">
    <location>
        <begin position="188"/>
        <end position="224"/>
    </location>
</feature>
<dbReference type="AlphaFoldDB" id="A0A840VBU8"/>
<keyword evidence="2" id="KW-0812">Transmembrane</keyword>
<feature type="compositionally biased region" description="Pro residues" evidence="1">
    <location>
        <begin position="144"/>
        <end position="156"/>
    </location>
</feature>
<feature type="transmembrane region" description="Helical" evidence="2">
    <location>
        <begin position="9"/>
        <end position="29"/>
    </location>
</feature>
<dbReference type="PRINTS" id="PR01217">
    <property type="entry name" value="PRICHEXTENSN"/>
</dbReference>
<accession>A0A840VBU8</accession>
<evidence type="ECO:0000313" key="3">
    <source>
        <dbReference type="EMBL" id="MBB5372317.1"/>
    </source>
</evidence>
<comment type="caution">
    <text evidence="3">The sequence shown here is derived from an EMBL/GenBank/DDBJ whole genome shotgun (WGS) entry which is preliminary data.</text>
</comment>
<protein>
    <submittedName>
        <fullName evidence="3">Outer membrane biosynthesis protein TonB</fullName>
    </submittedName>
</protein>
<sequence>MDRDLRRSAIISSFVHAAIIIAAIVTLPLQPLDTSADQDVDVDLVGPTAPQEALNTGKVPAPSNLPVPHQGPLAVTQPKPQPIEAPPPPPPPPPPAPEQKPSPTPPAPAPPPPPPTPSEQSIPMPPPPPRPPQKQTSTVQQPPQKQPPEKQPPAPAKSPTHQQHVVKTPAPLSQNVLNTLMKLQALQKQTQPPTHVYNPDAGGAPNGGGSPNSTANSGLSGADRDAIGNHVRPCWSVDAGAPGLSTFSVMLLVTTDPSGTVRQAQVAPQDQGKMSDPYFNAYANRAINAVMNYQCATLPLPSYMLGQNQTFLFHFTP</sequence>
<keyword evidence="2" id="KW-1133">Transmembrane helix</keyword>
<evidence type="ECO:0000313" key="4">
    <source>
        <dbReference type="Proteomes" id="UP000553706"/>
    </source>
</evidence>
<keyword evidence="4" id="KW-1185">Reference proteome</keyword>
<evidence type="ECO:0000256" key="1">
    <source>
        <dbReference type="SAM" id="MobiDB-lite"/>
    </source>
</evidence>